<reference evidence="6 7" key="1">
    <citation type="submission" date="2021-06" db="EMBL/GenBank/DDBJ databases">
        <title>Bacillus sp. RD4P76, an endophyte from a halophyte.</title>
        <authorList>
            <person name="Sun J.-Q."/>
        </authorList>
    </citation>
    <scope>NUCLEOTIDE SEQUENCE [LARGE SCALE GENOMIC DNA]</scope>
    <source>
        <strain evidence="6 7">JCM 17098</strain>
    </source>
</reference>
<evidence type="ECO:0000256" key="3">
    <source>
        <dbReference type="ARBA" id="ARBA00023163"/>
    </source>
</evidence>
<dbReference type="InterPro" id="IPR036724">
    <property type="entry name" value="Cobalamin-bd_sf"/>
</dbReference>
<dbReference type="Pfam" id="PF02310">
    <property type="entry name" value="B12-binding"/>
    <property type="match status" value="1"/>
</dbReference>
<evidence type="ECO:0000313" key="6">
    <source>
        <dbReference type="EMBL" id="MBU9723981.1"/>
    </source>
</evidence>
<protein>
    <submittedName>
        <fullName evidence="6">Cobalamin-dependent protein</fullName>
    </submittedName>
</protein>
<dbReference type="PROSITE" id="PS51332">
    <property type="entry name" value="B12_BINDING"/>
    <property type="match status" value="1"/>
</dbReference>
<sequence length="297" mass="33264">MEGKYNIKAVSTMLGIQSGTLRAWERRYKIIEPKRNHVGHRLYTEEQVSILKWLLNKVNNGFTIGQAVGLLEQEGVENISTTESGDDQVVNLCQDLLTSLLNFDEGQCNQVLDRAFGLFSIDKVVSDVIGKVLVQIGDKWYNQEITIAEEHFASSYLRSRLGTVIQSIPNIGYMPKCVCVCTPGELHELGLLMFSIHLKQKGYDVIFLGSGIPKDDIEKVLLKVKPKVLFLSCTQHEKVASTLELASAVKDSNPDIQIGLGGRGMDAISVLEKVNHKDLYVGKTTEEWDLWLRKLTE</sequence>
<gene>
    <name evidence="6" type="ORF">KS407_21390</name>
</gene>
<dbReference type="Pfam" id="PF13411">
    <property type="entry name" value="MerR_1"/>
    <property type="match status" value="1"/>
</dbReference>
<dbReference type="InterPro" id="IPR047057">
    <property type="entry name" value="MerR_fam"/>
</dbReference>
<evidence type="ECO:0000313" key="7">
    <source>
        <dbReference type="Proteomes" id="UP000790580"/>
    </source>
</evidence>
<dbReference type="CDD" id="cd01104">
    <property type="entry name" value="HTH_MlrA-CarA"/>
    <property type="match status" value="1"/>
</dbReference>
<dbReference type="CDD" id="cd02065">
    <property type="entry name" value="B12-binding_like"/>
    <property type="match status" value="1"/>
</dbReference>
<dbReference type="InterPro" id="IPR006158">
    <property type="entry name" value="Cobalamin-bd"/>
</dbReference>
<dbReference type="Gene3D" id="1.10.1660.10">
    <property type="match status" value="1"/>
</dbReference>
<dbReference type="Proteomes" id="UP000790580">
    <property type="component" value="Unassembled WGS sequence"/>
</dbReference>
<proteinExistence type="predicted"/>
<dbReference type="SMART" id="SM00422">
    <property type="entry name" value="HTH_MERR"/>
    <property type="match status" value="1"/>
</dbReference>
<keyword evidence="3" id="KW-0804">Transcription</keyword>
<dbReference type="SUPFAM" id="SSF46955">
    <property type="entry name" value="Putative DNA-binding domain"/>
    <property type="match status" value="1"/>
</dbReference>
<evidence type="ECO:0000256" key="2">
    <source>
        <dbReference type="ARBA" id="ARBA00023125"/>
    </source>
</evidence>
<comment type="caution">
    <text evidence="6">The sequence shown here is derived from an EMBL/GenBank/DDBJ whole genome shotgun (WGS) entry which is preliminary data.</text>
</comment>
<dbReference type="PANTHER" id="PTHR30204">
    <property type="entry name" value="REDOX-CYCLING DRUG-SENSING TRANSCRIPTIONAL ACTIVATOR SOXR"/>
    <property type="match status" value="1"/>
</dbReference>
<dbReference type="PANTHER" id="PTHR30204:SF67">
    <property type="entry name" value="HTH-TYPE TRANSCRIPTIONAL REGULATOR MLRA-RELATED"/>
    <property type="match status" value="1"/>
</dbReference>
<organism evidence="6 7">
    <name type="scientific">Evansella alkalicola</name>
    <dbReference type="NCBI Taxonomy" id="745819"/>
    <lineage>
        <taxon>Bacteria</taxon>
        <taxon>Bacillati</taxon>
        <taxon>Bacillota</taxon>
        <taxon>Bacilli</taxon>
        <taxon>Bacillales</taxon>
        <taxon>Bacillaceae</taxon>
        <taxon>Evansella</taxon>
    </lineage>
</organism>
<name>A0ABS6JZG4_9BACI</name>
<evidence type="ECO:0000259" key="5">
    <source>
        <dbReference type="PROSITE" id="PS51332"/>
    </source>
</evidence>
<dbReference type="EMBL" id="JAHQCR010000088">
    <property type="protein sequence ID" value="MBU9723981.1"/>
    <property type="molecule type" value="Genomic_DNA"/>
</dbReference>
<dbReference type="InterPro" id="IPR009061">
    <property type="entry name" value="DNA-bd_dom_put_sf"/>
</dbReference>
<feature type="domain" description="HTH merR-type" evidence="4">
    <location>
        <begin position="4"/>
        <end position="73"/>
    </location>
</feature>
<dbReference type="InterPro" id="IPR000551">
    <property type="entry name" value="MerR-type_HTH_dom"/>
</dbReference>
<keyword evidence="7" id="KW-1185">Reference proteome</keyword>
<dbReference type="RefSeq" id="WP_088075058.1">
    <property type="nucleotide sequence ID" value="NZ_JAHQCR010000088.1"/>
</dbReference>
<dbReference type="Gene3D" id="1.10.1240.10">
    <property type="entry name" value="Methionine synthase domain"/>
    <property type="match status" value="1"/>
</dbReference>
<dbReference type="PROSITE" id="PS50937">
    <property type="entry name" value="HTH_MERR_2"/>
    <property type="match status" value="1"/>
</dbReference>
<dbReference type="SUPFAM" id="SSF52242">
    <property type="entry name" value="Cobalamin (vitamin B12)-binding domain"/>
    <property type="match status" value="1"/>
</dbReference>
<keyword evidence="2" id="KW-0238">DNA-binding</keyword>
<evidence type="ECO:0000259" key="4">
    <source>
        <dbReference type="PROSITE" id="PS50937"/>
    </source>
</evidence>
<dbReference type="Pfam" id="PF02607">
    <property type="entry name" value="B12-binding_2"/>
    <property type="match status" value="1"/>
</dbReference>
<keyword evidence="1" id="KW-0805">Transcription regulation</keyword>
<evidence type="ECO:0000256" key="1">
    <source>
        <dbReference type="ARBA" id="ARBA00023015"/>
    </source>
</evidence>
<accession>A0ABS6JZG4</accession>
<dbReference type="InterPro" id="IPR036594">
    <property type="entry name" value="Meth_synthase_dom"/>
</dbReference>
<dbReference type="Gene3D" id="3.40.50.280">
    <property type="entry name" value="Cobalamin-binding domain"/>
    <property type="match status" value="1"/>
</dbReference>
<dbReference type="InterPro" id="IPR003759">
    <property type="entry name" value="Cbl-bd_cap"/>
</dbReference>
<feature type="domain" description="B12-binding" evidence="5">
    <location>
        <begin position="174"/>
        <end position="297"/>
    </location>
</feature>